<dbReference type="EMBL" id="CP000828">
    <property type="protein sequence ID" value="ABW27160.1"/>
    <property type="molecule type" value="Genomic_DNA"/>
</dbReference>
<dbReference type="SUPFAM" id="SSF47598">
    <property type="entry name" value="Ribbon-helix-helix"/>
    <property type="match status" value="1"/>
</dbReference>
<dbReference type="RefSeq" id="WP_012162641.1">
    <property type="nucleotide sequence ID" value="NC_009925.1"/>
</dbReference>
<dbReference type="GO" id="GO:0006355">
    <property type="term" value="P:regulation of DNA-templated transcription"/>
    <property type="evidence" value="ECO:0007669"/>
    <property type="project" value="InterPro"/>
</dbReference>
<feature type="domain" description="Ribbon-helix-helix protein CopG" evidence="1">
    <location>
        <begin position="8"/>
        <end position="42"/>
    </location>
</feature>
<proteinExistence type="predicted"/>
<keyword evidence="3" id="KW-1185">Reference proteome</keyword>
<protein>
    <recommendedName>
        <fullName evidence="1">Ribbon-helix-helix protein CopG domain-containing protein</fullName>
    </recommendedName>
</protein>
<name>B0BZV0_ACAM1</name>
<gene>
    <name evidence="2" type="ordered locus">AM1_2146</name>
</gene>
<organism evidence="2 3">
    <name type="scientific">Acaryochloris marina (strain MBIC 11017)</name>
    <dbReference type="NCBI Taxonomy" id="329726"/>
    <lineage>
        <taxon>Bacteria</taxon>
        <taxon>Bacillati</taxon>
        <taxon>Cyanobacteriota</taxon>
        <taxon>Cyanophyceae</taxon>
        <taxon>Acaryochloridales</taxon>
        <taxon>Acaryochloridaceae</taxon>
        <taxon>Acaryochloris</taxon>
    </lineage>
</organism>
<dbReference type="OrthoDB" id="9155116at2"/>
<dbReference type="Proteomes" id="UP000000268">
    <property type="component" value="Chromosome"/>
</dbReference>
<dbReference type="InterPro" id="IPR002145">
    <property type="entry name" value="CopG"/>
</dbReference>
<evidence type="ECO:0000313" key="2">
    <source>
        <dbReference type="EMBL" id="ABW27160.1"/>
    </source>
</evidence>
<dbReference type="eggNOG" id="ENOG5033HWW">
    <property type="taxonomic scope" value="Bacteria"/>
</dbReference>
<dbReference type="HOGENOM" id="CLU_202531_3_0_3"/>
<dbReference type="KEGG" id="amr:AM1_2146"/>
<sequence>MAQNQLCIRIPEHELKILDRYAKKTQRTKTDIIREFIRSLEETTKG</sequence>
<dbReference type="InterPro" id="IPR010985">
    <property type="entry name" value="Ribbon_hlx_hlx"/>
</dbReference>
<reference evidence="2 3" key="1">
    <citation type="journal article" date="2008" name="Proc. Natl. Acad. Sci. U.S.A.">
        <title>Niche adaptation and genome expansion in the chlorophyll d-producing cyanobacterium Acaryochloris marina.</title>
        <authorList>
            <person name="Swingley W.D."/>
            <person name="Chen M."/>
            <person name="Cheung P.C."/>
            <person name="Conrad A.L."/>
            <person name="Dejesa L.C."/>
            <person name="Hao J."/>
            <person name="Honchak B.M."/>
            <person name="Karbach L.E."/>
            <person name="Kurdoglu A."/>
            <person name="Lahiri S."/>
            <person name="Mastrian S.D."/>
            <person name="Miyashita H."/>
            <person name="Page L."/>
            <person name="Ramakrishna P."/>
            <person name="Satoh S."/>
            <person name="Sattley W.M."/>
            <person name="Shimada Y."/>
            <person name="Taylor H.L."/>
            <person name="Tomo T."/>
            <person name="Tsuchiya T."/>
            <person name="Wang Z.T."/>
            <person name="Raymond J."/>
            <person name="Mimuro M."/>
            <person name="Blankenship R.E."/>
            <person name="Touchman J.W."/>
        </authorList>
    </citation>
    <scope>NUCLEOTIDE SEQUENCE [LARGE SCALE GENOMIC DNA]</scope>
    <source>
        <strain evidence="3">MBIC 11017</strain>
    </source>
</reference>
<accession>B0BZV0</accession>
<evidence type="ECO:0000313" key="3">
    <source>
        <dbReference type="Proteomes" id="UP000000268"/>
    </source>
</evidence>
<evidence type="ECO:0000259" key="1">
    <source>
        <dbReference type="Pfam" id="PF01402"/>
    </source>
</evidence>
<dbReference type="Pfam" id="PF01402">
    <property type="entry name" value="RHH_1"/>
    <property type="match status" value="1"/>
</dbReference>
<dbReference type="AlphaFoldDB" id="B0BZV0"/>